<dbReference type="AlphaFoldDB" id="A0A6J2YNB7"/>
<evidence type="ECO:0000313" key="2">
    <source>
        <dbReference type="Proteomes" id="UP000504635"/>
    </source>
</evidence>
<feature type="domain" description="Methyltransferase" evidence="1">
    <location>
        <begin position="123"/>
        <end position="278"/>
    </location>
</feature>
<dbReference type="Pfam" id="PF13679">
    <property type="entry name" value="Methyltransf_32"/>
    <property type="match status" value="1"/>
</dbReference>
<dbReference type="CDD" id="cd02440">
    <property type="entry name" value="AdoMet_MTases"/>
    <property type="match status" value="1"/>
</dbReference>
<dbReference type="PANTHER" id="PTHR12496:SF9">
    <property type="entry name" value="METHYLTRANSFERASE-LIKE PROTEIN 25-RELATED"/>
    <property type="match status" value="1"/>
</dbReference>
<sequence length="461" mass="53138">MSLLTQQIVAKQIEHTLQHLEKFLSLANVHMVDYFTKDVYCNFISEDIRCEAEIYGLKQAVEAIYSQQTECLPTLNRYIKKCQELTINNTNICMSLEEFQNELQKFECKNIPKLKLEMFMKPKKSHEVEILSWVVSAIKHISNTSHIIDIGDGKGYLSSLLALHYKIPVLGIDASPVNTNGAINRAKKLSKVWNGVVTHIKTTDTSINLYKQITKFVDEKIKFDKLIADVFLEYPDSIGLTGLHTCGNLASSCLKIFNENSSIKTICNIGCCYHLLTDEFEPQTEKNIYNRSQTGFPMSQFLKNKNYAIGRGARMLASQSVERILNKNEHSSIIGMFYRALFEIVIENTSNYKSSMERHVGRFRKKPVSFLDYVLKAAERINMPVLMSESEIENLFKNYEQRIDEMNFFYLVRCMLAPVIESLILLDRLLYLLENEYTNTFMVQFFKPVISPRCYGIVSIK</sequence>
<dbReference type="InParanoid" id="A0A6J2YNB7"/>
<dbReference type="SUPFAM" id="SSF53335">
    <property type="entry name" value="S-adenosyl-L-methionine-dependent methyltransferases"/>
    <property type="match status" value="1"/>
</dbReference>
<accession>A0A6J2YNB7</accession>
<dbReference type="InterPro" id="IPR025714">
    <property type="entry name" value="Methyltranfer_dom"/>
</dbReference>
<keyword evidence="2" id="KW-1185">Reference proteome</keyword>
<gene>
    <name evidence="3" type="primary">LOC115889112</name>
</gene>
<dbReference type="OrthoDB" id="10258156at2759"/>
<proteinExistence type="predicted"/>
<organism evidence="2 3">
    <name type="scientific">Sitophilus oryzae</name>
    <name type="common">Rice weevil</name>
    <name type="synonym">Curculio oryzae</name>
    <dbReference type="NCBI Taxonomy" id="7048"/>
    <lineage>
        <taxon>Eukaryota</taxon>
        <taxon>Metazoa</taxon>
        <taxon>Ecdysozoa</taxon>
        <taxon>Arthropoda</taxon>
        <taxon>Hexapoda</taxon>
        <taxon>Insecta</taxon>
        <taxon>Pterygota</taxon>
        <taxon>Neoptera</taxon>
        <taxon>Endopterygota</taxon>
        <taxon>Coleoptera</taxon>
        <taxon>Polyphaga</taxon>
        <taxon>Cucujiformia</taxon>
        <taxon>Curculionidae</taxon>
        <taxon>Dryophthorinae</taxon>
        <taxon>Sitophilus</taxon>
    </lineage>
</organism>
<dbReference type="Gene3D" id="3.40.50.150">
    <property type="entry name" value="Vaccinia Virus protein VP39"/>
    <property type="match status" value="1"/>
</dbReference>
<dbReference type="KEGG" id="soy:115889112"/>
<dbReference type="Proteomes" id="UP000504635">
    <property type="component" value="Unplaced"/>
</dbReference>
<protein>
    <submittedName>
        <fullName evidence="3">Methyltransferase-like protein 25 isoform X1</fullName>
    </submittedName>
</protein>
<dbReference type="InterPro" id="IPR029063">
    <property type="entry name" value="SAM-dependent_MTases_sf"/>
</dbReference>
<dbReference type="GeneID" id="115889112"/>
<dbReference type="RefSeq" id="XP_030764902.1">
    <property type="nucleotide sequence ID" value="XM_030909042.1"/>
</dbReference>
<evidence type="ECO:0000259" key="1">
    <source>
        <dbReference type="Pfam" id="PF13679"/>
    </source>
</evidence>
<dbReference type="InterPro" id="IPR052220">
    <property type="entry name" value="METTL25"/>
</dbReference>
<dbReference type="FunCoup" id="A0A6J2YNB7">
    <property type="interactions" value="162"/>
</dbReference>
<evidence type="ECO:0000313" key="3">
    <source>
        <dbReference type="RefSeq" id="XP_030764902.1"/>
    </source>
</evidence>
<reference evidence="3" key="1">
    <citation type="submission" date="2025-08" db="UniProtKB">
        <authorList>
            <consortium name="RefSeq"/>
        </authorList>
    </citation>
    <scope>IDENTIFICATION</scope>
    <source>
        <tissue evidence="3">Gonads</tissue>
    </source>
</reference>
<dbReference type="PANTHER" id="PTHR12496">
    <property type="entry name" value="CGI-41 METHYLTRANSFERASE"/>
    <property type="match status" value="1"/>
</dbReference>
<name>A0A6J2YNB7_SITOR</name>